<evidence type="ECO:0000313" key="3">
    <source>
        <dbReference type="Proteomes" id="UP000250266"/>
    </source>
</evidence>
<dbReference type="OrthoDB" id="4161186at2759"/>
<dbReference type="Proteomes" id="UP000250266">
    <property type="component" value="Unassembled WGS sequence"/>
</dbReference>
<dbReference type="EMBL" id="KV745433">
    <property type="protein sequence ID" value="OCK74679.1"/>
    <property type="molecule type" value="Genomic_DNA"/>
</dbReference>
<feature type="region of interest" description="Disordered" evidence="1">
    <location>
        <begin position="1"/>
        <end position="31"/>
    </location>
</feature>
<organism evidence="2 3">
    <name type="scientific">Lepidopterella palustris CBS 459.81</name>
    <dbReference type="NCBI Taxonomy" id="1314670"/>
    <lineage>
        <taxon>Eukaryota</taxon>
        <taxon>Fungi</taxon>
        <taxon>Dikarya</taxon>
        <taxon>Ascomycota</taxon>
        <taxon>Pezizomycotina</taxon>
        <taxon>Dothideomycetes</taxon>
        <taxon>Pleosporomycetidae</taxon>
        <taxon>Mytilinidiales</taxon>
        <taxon>Argynnaceae</taxon>
        <taxon>Lepidopterella</taxon>
    </lineage>
</organism>
<protein>
    <submittedName>
        <fullName evidence="2">Uncharacterized protein</fullName>
    </submittedName>
</protein>
<name>A0A8E2DZT4_9PEZI</name>
<keyword evidence="3" id="KW-1185">Reference proteome</keyword>
<gene>
    <name evidence="2" type="ORF">K432DRAFT_409664</name>
</gene>
<reference evidence="2 3" key="1">
    <citation type="journal article" date="2016" name="Nat. Commun.">
        <title>Ectomycorrhizal ecology is imprinted in the genome of the dominant symbiotic fungus Cenococcum geophilum.</title>
        <authorList>
            <consortium name="DOE Joint Genome Institute"/>
            <person name="Peter M."/>
            <person name="Kohler A."/>
            <person name="Ohm R.A."/>
            <person name="Kuo A."/>
            <person name="Krutzmann J."/>
            <person name="Morin E."/>
            <person name="Arend M."/>
            <person name="Barry K.W."/>
            <person name="Binder M."/>
            <person name="Choi C."/>
            <person name="Clum A."/>
            <person name="Copeland A."/>
            <person name="Grisel N."/>
            <person name="Haridas S."/>
            <person name="Kipfer T."/>
            <person name="LaButti K."/>
            <person name="Lindquist E."/>
            <person name="Lipzen A."/>
            <person name="Maire R."/>
            <person name="Meier B."/>
            <person name="Mihaltcheva S."/>
            <person name="Molinier V."/>
            <person name="Murat C."/>
            <person name="Poggeler S."/>
            <person name="Quandt C.A."/>
            <person name="Sperisen C."/>
            <person name="Tritt A."/>
            <person name="Tisserant E."/>
            <person name="Crous P.W."/>
            <person name="Henrissat B."/>
            <person name="Nehls U."/>
            <person name="Egli S."/>
            <person name="Spatafora J.W."/>
            <person name="Grigoriev I.V."/>
            <person name="Martin F.M."/>
        </authorList>
    </citation>
    <scope>NUCLEOTIDE SEQUENCE [LARGE SCALE GENOMIC DNA]</scope>
    <source>
        <strain evidence="2 3">CBS 459.81</strain>
    </source>
</reference>
<accession>A0A8E2DZT4</accession>
<evidence type="ECO:0000256" key="1">
    <source>
        <dbReference type="SAM" id="MobiDB-lite"/>
    </source>
</evidence>
<dbReference type="AlphaFoldDB" id="A0A8E2DZT4"/>
<proteinExistence type="predicted"/>
<evidence type="ECO:0000313" key="2">
    <source>
        <dbReference type="EMBL" id="OCK74679.1"/>
    </source>
</evidence>
<sequence>MDNGNPLRSSSPNKRRRKEDDSLPRQSALRTGIVLTATGSAKQTSSSNRHLTDLRSARLSISLSPITIAPKPLSGDAITRLRRLRKRLCSALMGGLIPGGLKNAIKQDPDFRLSVSIEPINNEAYNHKGKRTPVDFALINTTQQVKRIFQGATLCTQFKGDENA</sequence>
<feature type="compositionally biased region" description="Polar residues" evidence="1">
    <location>
        <begin position="1"/>
        <end position="12"/>
    </location>
</feature>